<dbReference type="InterPro" id="IPR002182">
    <property type="entry name" value="NB-ARC"/>
</dbReference>
<keyword evidence="7" id="KW-1185">Reference proteome</keyword>
<keyword evidence="1" id="KW-0677">Repeat</keyword>
<dbReference type="FunFam" id="3.40.50.300:FF:001091">
    <property type="entry name" value="Probable disease resistance protein At1g61300"/>
    <property type="match status" value="1"/>
</dbReference>
<dbReference type="Pfam" id="PF18052">
    <property type="entry name" value="Rx_N"/>
    <property type="match status" value="1"/>
</dbReference>
<dbReference type="SUPFAM" id="SSF52540">
    <property type="entry name" value="P-loop containing nucleoside triphosphate hydrolases"/>
    <property type="match status" value="1"/>
</dbReference>
<reference evidence="6 7" key="1">
    <citation type="submission" date="2013-09" db="EMBL/GenBank/DDBJ databases">
        <title>Corchorus capsularis genome sequencing.</title>
        <authorList>
            <person name="Alam M."/>
            <person name="Haque M.S."/>
            <person name="Islam M.S."/>
            <person name="Emdad E.M."/>
            <person name="Islam M.M."/>
            <person name="Ahmed B."/>
            <person name="Halim A."/>
            <person name="Hossen Q.M.M."/>
            <person name="Hossain M.Z."/>
            <person name="Ahmed R."/>
            <person name="Khan M.M."/>
            <person name="Islam R."/>
            <person name="Rashid M.M."/>
            <person name="Khan S.A."/>
            <person name="Rahman M.S."/>
            <person name="Alam M."/>
        </authorList>
    </citation>
    <scope>NUCLEOTIDE SEQUENCE [LARGE SCALE GENOMIC DNA]</scope>
    <source>
        <strain evidence="7">cv. CVL-1</strain>
        <tissue evidence="6">Whole seedling</tissue>
    </source>
</reference>
<dbReference type="InterPro" id="IPR027417">
    <property type="entry name" value="P-loop_NTPase"/>
</dbReference>
<evidence type="ECO:0000259" key="5">
    <source>
        <dbReference type="Pfam" id="PF18052"/>
    </source>
</evidence>
<keyword evidence="3" id="KW-0611">Plant defense</keyword>
<dbReference type="CDD" id="cd14798">
    <property type="entry name" value="RX-CC_like"/>
    <property type="match status" value="1"/>
</dbReference>
<evidence type="ECO:0000256" key="1">
    <source>
        <dbReference type="ARBA" id="ARBA00022737"/>
    </source>
</evidence>
<dbReference type="PRINTS" id="PR00364">
    <property type="entry name" value="DISEASERSIST"/>
</dbReference>
<dbReference type="PANTHER" id="PTHR19338:SF66">
    <property type="entry name" value="NB-ARC DOMAIN-CONTAINING PROTEIN"/>
    <property type="match status" value="1"/>
</dbReference>
<feature type="domain" description="NB-ARC" evidence="4">
    <location>
        <begin position="179"/>
        <end position="358"/>
    </location>
</feature>
<dbReference type="PANTHER" id="PTHR19338">
    <property type="entry name" value="TRANSLOCASE OF INNER MITOCHONDRIAL MEMBRANE 13 HOMOLOG"/>
    <property type="match status" value="1"/>
</dbReference>
<evidence type="ECO:0000313" key="6">
    <source>
        <dbReference type="EMBL" id="OMP11052.1"/>
    </source>
</evidence>
<dbReference type="EMBL" id="AWWV01001632">
    <property type="protein sequence ID" value="OMP11052.1"/>
    <property type="molecule type" value="Genomic_DNA"/>
</dbReference>
<evidence type="ECO:0000259" key="4">
    <source>
        <dbReference type="Pfam" id="PF00931"/>
    </source>
</evidence>
<dbReference type="Gene3D" id="3.40.50.300">
    <property type="entry name" value="P-loop containing nucleotide triphosphate hydrolases"/>
    <property type="match status" value="1"/>
</dbReference>
<accession>A0A1R3KVE9</accession>
<comment type="caution">
    <text evidence="6">The sequence shown here is derived from an EMBL/GenBank/DDBJ whole genome shotgun (WGS) entry which is preliminary data.</text>
</comment>
<dbReference type="OrthoDB" id="954254at2759"/>
<dbReference type="InterPro" id="IPR041118">
    <property type="entry name" value="Rx_N"/>
</dbReference>
<keyword evidence="2" id="KW-0547">Nucleotide-binding</keyword>
<dbReference type="GO" id="GO:0043531">
    <property type="term" value="F:ADP binding"/>
    <property type="evidence" value="ECO:0007669"/>
    <property type="project" value="InterPro"/>
</dbReference>
<dbReference type="Proteomes" id="UP000188268">
    <property type="component" value="Unassembled WGS sequence"/>
</dbReference>
<sequence length="381" mass="44109">MAVVESVIVLSVKIIGNLIIQEAKFLYEVRGRVEQLRANLIDMRLFLDDAESRKRNDRNIRNWIAGIRDIAYDAEDVLEIYALKTASRRSSSRSKVIRWFTSWRINNPKLLHEVGSAIDGLTTRLSQLSTNVETYGLKLKDLKERERPSSLSEDRQDMRASYPHTIEQNVVGLEEDASLLLDRLVHTNCRVVSICGMGGLGKTTLAKKVYRQCKVGGGHFQFFIWVFVSQQWRRRNIWETLLYELISPKETYIEEKIEKEFKKKWRKIQKMKDDAVAKLLYDELQKSKCLVVLDDVWDDDAWDKLSPGFPTEETSTKFVITTRNRNVAVKADANGFIHEPRCLNDVDSWELFKKTTTPTENIDAGTSSNRHLICMLFKLIT</sequence>
<dbReference type="Pfam" id="PF00931">
    <property type="entry name" value="NB-ARC"/>
    <property type="match status" value="1"/>
</dbReference>
<dbReference type="GO" id="GO:0006952">
    <property type="term" value="P:defense response"/>
    <property type="evidence" value="ECO:0007669"/>
    <property type="project" value="UniProtKB-KW"/>
</dbReference>
<evidence type="ECO:0000313" key="7">
    <source>
        <dbReference type="Proteomes" id="UP000188268"/>
    </source>
</evidence>
<dbReference type="STRING" id="210143.A0A1R3KVE9"/>
<name>A0A1R3KVE9_COCAP</name>
<gene>
    <name evidence="6" type="ORF">CCACVL1_00699</name>
</gene>
<dbReference type="Gramene" id="OMP11052">
    <property type="protein sequence ID" value="OMP11052"/>
    <property type="gene ID" value="CCACVL1_00699"/>
</dbReference>
<feature type="domain" description="Disease resistance N-terminal" evidence="5">
    <location>
        <begin position="12"/>
        <end position="95"/>
    </location>
</feature>
<dbReference type="InterPro" id="IPR038005">
    <property type="entry name" value="RX-like_CC"/>
</dbReference>
<protein>
    <submittedName>
        <fullName evidence="6">Disease resistance protein</fullName>
    </submittedName>
</protein>
<evidence type="ECO:0000256" key="2">
    <source>
        <dbReference type="ARBA" id="ARBA00022741"/>
    </source>
</evidence>
<organism evidence="6 7">
    <name type="scientific">Corchorus capsularis</name>
    <name type="common">Jute</name>
    <dbReference type="NCBI Taxonomy" id="210143"/>
    <lineage>
        <taxon>Eukaryota</taxon>
        <taxon>Viridiplantae</taxon>
        <taxon>Streptophyta</taxon>
        <taxon>Embryophyta</taxon>
        <taxon>Tracheophyta</taxon>
        <taxon>Spermatophyta</taxon>
        <taxon>Magnoliopsida</taxon>
        <taxon>eudicotyledons</taxon>
        <taxon>Gunneridae</taxon>
        <taxon>Pentapetalae</taxon>
        <taxon>rosids</taxon>
        <taxon>malvids</taxon>
        <taxon>Malvales</taxon>
        <taxon>Malvaceae</taxon>
        <taxon>Grewioideae</taxon>
        <taxon>Apeibeae</taxon>
        <taxon>Corchorus</taxon>
    </lineage>
</organism>
<dbReference type="Gene3D" id="1.20.5.4130">
    <property type="match status" value="1"/>
</dbReference>
<dbReference type="OMA" id="SMIFCCK"/>
<dbReference type="AlphaFoldDB" id="A0A1R3KVE9"/>
<evidence type="ECO:0000256" key="3">
    <source>
        <dbReference type="ARBA" id="ARBA00022821"/>
    </source>
</evidence>
<proteinExistence type="predicted"/>